<dbReference type="AlphaFoldDB" id="A0A345ZV62"/>
<accession>A0A345ZV62</accession>
<dbReference type="OrthoDB" id="9802264at2"/>
<dbReference type="InterPro" id="IPR017871">
    <property type="entry name" value="ABC_transporter-like_CS"/>
</dbReference>
<dbReference type="GO" id="GO:0016887">
    <property type="term" value="F:ATP hydrolysis activity"/>
    <property type="evidence" value="ECO:0007669"/>
    <property type="project" value="InterPro"/>
</dbReference>
<comment type="similarity">
    <text evidence="1">Belongs to the ABC transporter superfamily.</text>
</comment>
<dbReference type="SMART" id="SM00382">
    <property type="entry name" value="AAA"/>
    <property type="match status" value="1"/>
</dbReference>
<dbReference type="InterPro" id="IPR003593">
    <property type="entry name" value="AAA+_ATPase"/>
</dbReference>
<dbReference type="RefSeq" id="WP_115690814.1">
    <property type="nucleotide sequence ID" value="NZ_CP031417.1"/>
</dbReference>
<evidence type="ECO:0000256" key="1">
    <source>
        <dbReference type="ARBA" id="ARBA00005417"/>
    </source>
</evidence>
<dbReference type="PANTHER" id="PTHR24220">
    <property type="entry name" value="IMPORT ATP-BINDING PROTEIN"/>
    <property type="match status" value="1"/>
</dbReference>
<keyword evidence="7" id="KW-1185">Reference proteome</keyword>
<evidence type="ECO:0000256" key="3">
    <source>
        <dbReference type="ARBA" id="ARBA00022741"/>
    </source>
</evidence>
<dbReference type="InterPro" id="IPR015854">
    <property type="entry name" value="ABC_transpr_LolD-like"/>
</dbReference>
<dbReference type="SUPFAM" id="SSF52540">
    <property type="entry name" value="P-loop containing nucleoside triphosphate hydrolases"/>
    <property type="match status" value="1"/>
</dbReference>
<dbReference type="InterPro" id="IPR003439">
    <property type="entry name" value="ABC_transporter-like_ATP-bd"/>
</dbReference>
<evidence type="ECO:0000259" key="5">
    <source>
        <dbReference type="PROSITE" id="PS50893"/>
    </source>
</evidence>
<evidence type="ECO:0000313" key="7">
    <source>
        <dbReference type="Proteomes" id="UP000254889"/>
    </source>
</evidence>
<dbReference type="Gene3D" id="3.40.50.300">
    <property type="entry name" value="P-loop containing nucleotide triphosphate hydrolases"/>
    <property type="match status" value="1"/>
</dbReference>
<name>A0A345ZV62_9HYPH</name>
<dbReference type="GO" id="GO:0005524">
    <property type="term" value="F:ATP binding"/>
    <property type="evidence" value="ECO:0007669"/>
    <property type="project" value="UniProtKB-KW"/>
</dbReference>
<dbReference type="KEGG" id="ptaw:DW352_09990"/>
<evidence type="ECO:0000256" key="4">
    <source>
        <dbReference type="ARBA" id="ARBA00022840"/>
    </source>
</evidence>
<dbReference type="PROSITE" id="PS00211">
    <property type="entry name" value="ABC_TRANSPORTER_1"/>
    <property type="match status" value="1"/>
</dbReference>
<protein>
    <submittedName>
        <fullName evidence="6">ABC transporter ATP-binding protein</fullName>
    </submittedName>
</protein>
<dbReference type="InterPro" id="IPR027417">
    <property type="entry name" value="P-loop_NTPase"/>
</dbReference>
<dbReference type="Proteomes" id="UP000254889">
    <property type="component" value="Chromosome"/>
</dbReference>
<evidence type="ECO:0000256" key="2">
    <source>
        <dbReference type="ARBA" id="ARBA00022448"/>
    </source>
</evidence>
<organism evidence="6 7">
    <name type="scientific">Pseudolabrys taiwanensis</name>
    <dbReference type="NCBI Taxonomy" id="331696"/>
    <lineage>
        <taxon>Bacteria</taxon>
        <taxon>Pseudomonadati</taxon>
        <taxon>Pseudomonadota</taxon>
        <taxon>Alphaproteobacteria</taxon>
        <taxon>Hyphomicrobiales</taxon>
        <taxon>Xanthobacteraceae</taxon>
        <taxon>Pseudolabrys</taxon>
    </lineage>
</organism>
<feature type="domain" description="ABC transporter" evidence="5">
    <location>
        <begin position="10"/>
        <end position="242"/>
    </location>
</feature>
<dbReference type="EMBL" id="CP031417">
    <property type="protein sequence ID" value="AXK80809.1"/>
    <property type="molecule type" value="Genomic_DNA"/>
</dbReference>
<dbReference type="Pfam" id="PF00005">
    <property type="entry name" value="ABC_tran"/>
    <property type="match status" value="1"/>
</dbReference>
<dbReference type="GO" id="GO:0022857">
    <property type="term" value="F:transmembrane transporter activity"/>
    <property type="evidence" value="ECO:0007669"/>
    <property type="project" value="TreeGrafter"/>
</dbReference>
<evidence type="ECO:0000313" key="6">
    <source>
        <dbReference type="EMBL" id="AXK80809.1"/>
    </source>
</evidence>
<sequence>MAEVNLQPVVRVEHLSKSFGEGTARVEALRDINMEVFPGQVVGLMGPSGSGKTTLLHCIACILEPSSGRLTLDGDTVYDGHWLKADLRRLRLDKIGFIFQYPNLLPFLDGTDNVAVVLDLAGYSSGAARKRAMELLEYLEVGHRKHAMPRQLSGGEAQRVAIARALANRPRIILADEPTAPLDSARARIVMDLLRRIAVDQQAAIIVVTHDEMILDRFDHIFRLRDGRLETEAAPKAAALPV</sequence>
<dbReference type="PROSITE" id="PS50893">
    <property type="entry name" value="ABC_TRANSPORTER_2"/>
    <property type="match status" value="1"/>
</dbReference>
<dbReference type="GO" id="GO:0005886">
    <property type="term" value="C:plasma membrane"/>
    <property type="evidence" value="ECO:0007669"/>
    <property type="project" value="TreeGrafter"/>
</dbReference>
<gene>
    <name evidence="6" type="ORF">DW352_09990</name>
</gene>
<dbReference type="CDD" id="cd03255">
    <property type="entry name" value="ABC_MJ0796_LolCDE_FtsE"/>
    <property type="match status" value="1"/>
</dbReference>
<dbReference type="PANTHER" id="PTHR24220:SF86">
    <property type="entry name" value="ABC TRANSPORTER ABCH.1"/>
    <property type="match status" value="1"/>
</dbReference>
<keyword evidence="2" id="KW-0813">Transport</keyword>
<keyword evidence="3" id="KW-0547">Nucleotide-binding</keyword>
<reference evidence="6 7" key="1">
    <citation type="submission" date="2018-07" db="EMBL/GenBank/DDBJ databases">
        <authorList>
            <person name="Quirk P.G."/>
            <person name="Krulwich T.A."/>
        </authorList>
    </citation>
    <scope>NUCLEOTIDE SEQUENCE [LARGE SCALE GENOMIC DNA]</scope>
    <source>
        <strain evidence="6 7">CC-BB4</strain>
    </source>
</reference>
<proteinExistence type="inferred from homology"/>
<dbReference type="InterPro" id="IPR017911">
    <property type="entry name" value="MacB-like_ATP-bd"/>
</dbReference>
<keyword evidence="4 6" id="KW-0067">ATP-binding</keyword>